<organism evidence="1 2">
    <name type="scientific">Candidatus Nealsonbacteria bacterium CG_4_9_14_0_8_um_filter_36_17</name>
    <dbReference type="NCBI Taxonomy" id="1974693"/>
    <lineage>
        <taxon>Bacteria</taxon>
        <taxon>Candidatus Nealsoniibacteriota</taxon>
    </lineage>
</organism>
<keyword evidence="1" id="KW-0255">Endonuclease</keyword>
<keyword evidence="1" id="KW-0378">Hydrolase</keyword>
<dbReference type="InterPro" id="IPR019042">
    <property type="entry name" value="Restrct_endonuc_II_CfrBI"/>
</dbReference>
<protein>
    <submittedName>
        <fullName evidence="1">CfrBI family restriction endonuclease</fullName>
    </submittedName>
</protein>
<accession>A0A2M8DLB7</accession>
<proteinExistence type="predicted"/>
<dbReference type="Pfam" id="PF09516">
    <property type="entry name" value="RE_CfrBI"/>
    <property type="match status" value="1"/>
</dbReference>
<evidence type="ECO:0000313" key="2">
    <source>
        <dbReference type="Proteomes" id="UP000230097"/>
    </source>
</evidence>
<name>A0A2M8DLB7_9BACT</name>
<keyword evidence="1" id="KW-0540">Nuclease</keyword>
<reference evidence="2" key="1">
    <citation type="submission" date="2017-09" db="EMBL/GenBank/DDBJ databases">
        <title>Depth-based differentiation of microbial function through sediment-hosted aquifers and enrichment of novel symbionts in the deep terrestrial subsurface.</title>
        <authorList>
            <person name="Probst A.J."/>
            <person name="Ladd B."/>
            <person name="Jarett J.K."/>
            <person name="Geller-Mcgrath D.E."/>
            <person name="Sieber C.M.K."/>
            <person name="Emerson J.B."/>
            <person name="Anantharaman K."/>
            <person name="Thomas B.C."/>
            <person name="Malmstrom R."/>
            <person name="Stieglmeier M."/>
            <person name="Klingl A."/>
            <person name="Woyke T."/>
            <person name="Ryan C.M."/>
            <person name="Banfield J.F."/>
        </authorList>
    </citation>
    <scope>NUCLEOTIDE SEQUENCE [LARGE SCALE GENOMIC DNA]</scope>
</reference>
<evidence type="ECO:0000313" key="1">
    <source>
        <dbReference type="EMBL" id="PJB98554.1"/>
    </source>
</evidence>
<dbReference type="EMBL" id="PFTC01000039">
    <property type="protein sequence ID" value="PJB98554.1"/>
    <property type="molecule type" value="Genomic_DNA"/>
</dbReference>
<gene>
    <name evidence="1" type="ORF">CO078_01730</name>
</gene>
<comment type="caution">
    <text evidence="1">The sequence shown here is derived from an EMBL/GenBank/DDBJ whole genome shotgun (WGS) entry which is preliminary data.</text>
</comment>
<dbReference type="AlphaFoldDB" id="A0A2M8DLB7"/>
<sequence length="304" mass="34782">MTITEQVAKNIIKKLLKGEDYRIEVVTLINAEFLQFAVDFFKKVVDAKLKSKNITVDWYKKEFLNPALPARDIAINSGLNKKTIHNMFNSSTKEIVIDASNKHYDALYETIKNLVETEHDLELTLTIKFKGVSVDLNVSESLIVINTLAVKRAELRGGLWSTAGKRVEKPLMQSLCKLYGVSNKNYAVKIKGKVIKEVDFEREIDFYLVEGKKQHKCEVKLMGRGNPESADAVIARGSKVFIADKLSETNKKQLNSRKVEWVELRSDGGFKRFETVLNHLKIPYEKLPENIDKKLEVVFKEIFK</sequence>
<dbReference type="Proteomes" id="UP000230097">
    <property type="component" value="Unassembled WGS sequence"/>
</dbReference>
<dbReference type="GO" id="GO:0004519">
    <property type="term" value="F:endonuclease activity"/>
    <property type="evidence" value="ECO:0007669"/>
    <property type="project" value="UniProtKB-KW"/>
</dbReference>